<dbReference type="Gene3D" id="3.10.10.10">
    <property type="entry name" value="HIV Type 1 Reverse Transcriptase, subunit A, domain 1"/>
    <property type="match status" value="1"/>
</dbReference>
<comment type="caution">
    <text evidence="3">The sequence shown here is derived from an EMBL/GenBank/DDBJ whole genome shotgun (WGS) entry which is preliminary data.</text>
</comment>
<dbReference type="SUPFAM" id="SSF56672">
    <property type="entry name" value="DNA/RNA polymerases"/>
    <property type="match status" value="1"/>
</dbReference>
<gene>
    <name evidence="3" type="ORF">EPI10_013669</name>
</gene>
<evidence type="ECO:0000313" key="3">
    <source>
        <dbReference type="EMBL" id="KAA3459150.1"/>
    </source>
</evidence>
<keyword evidence="4" id="KW-1185">Reference proteome</keyword>
<dbReference type="EMBL" id="SMMG02000010">
    <property type="protein sequence ID" value="KAA3459150.1"/>
    <property type="molecule type" value="Genomic_DNA"/>
</dbReference>
<dbReference type="InterPro" id="IPR005162">
    <property type="entry name" value="Retrotrans_gag_dom"/>
</dbReference>
<evidence type="ECO:0000259" key="2">
    <source>
        <dbReference type="Pfam" id="PF03732"/>
    </source>
</evidence>
<sequence length="1088" mass="125080">MALENVNHHHGIDAKDLSLVPNLVLPHKFKMPEFEKYNGTSCPEAHITMFCRWMTGYMNNDQLLIHCLQESLVGAASRWYNQLSRANISSWRDLAQAFMKQYNHVTDMTPDRITLQNMEKKSNESFRQYVQRWREVAMQVLPHLLEKETIMLFINTLKAPFITHMIGSTIKSFADIVMAGEMIEKAIRGGKIEAGETTIRAAPRKKDNEVNNTSTYNKGYSKAITISQLKVVTVRQQGLVRQKSSTRQNSEKLQFTPIPMTYKELYQRLFDTHIVSSFYLQPLQPPYPKWYDSNAHCDYHAGIAEHSIENCTAFEKIVERLIKIGIVKLDDTPNAENPLPSHRDKEINAIDEKVVRNIKGDISEVKTQLRMVWREMMRRGLVELDSVKGCGGIRDYCEFHKAEGHEIQECVEFRILVQSLIDNKKLEFYEEGLEGGRSYTRSGKRYDPGSVRTELVKSNTTVVERENRLGALINELVKEEEAKEFLKFLKHSEYSVVEQLCKQPARISVLALLLSLEVHHEALMKVLNETYVSIDISIKKLDRLVSNISDDNFIYFSDDEIPLGACDQQRLCTSLLVNIVREFDGTERSVMGRIDVPLLIGPNTYEVDFLVMNIKPSYNYLLGRPWVHLAGAVPLSLHQKLKLVIENRLVTINAGENIIVTVTNGAPYLETNKEGTECSFRSLEFVNTTFILEGNEVPVPKISRTTRMGLQMMIGKGALPGKGLGRHLQEEVQVPILKEKRDRFGLSFKPDAKQMKKEIEKKQERRRARLNREDVKWESMTFPHISHTFVSGGIIHPERGLLKNENPHINAIHDEEAEQGNLLGIRLYEPGSVLDNWTAEEFPVVFRDYTESLDINGMSNDTPDPDVHFEQDMCLEESQDFKGDRDCDLPPDLLRMVKQEEKQILPHEEEVENIALEEGNAVKIGTRIAEETKQDLVELLQEFKDVFPWSYQDMPGLSTDIIVHRLPIIAECKPVRQKLRKMRPDIVLKIKKEVKKQFDAGFLQVVKYSEWVANIFLVPKKDGKVRMCVDYRDLNKANPKENFPLSHIDRLVDNTAGYSLFSFMDGFSGYNQIKMHPEDMEKTTFITL</sequence>
<proteinExistence type="predicted"/>
<dbReference type="Proteomes" id="UP000325315">
    <property type="component" value="Unassembled WGS sequence"/>
</dbReference>
<evidence type="ECO:0000313" key="4">
    <source>
        <dbReference type="Proteomes" id="UP000325315"/>
    </source>
</evidence>
<dbReference type="Pfam" id="PF03732">
    <property type="entry name" value="Retrotrans_gag"/>
    <property type="match status" value="1"/>
</dbReference>
<dbReference type="CDD" id="cd01647">
    <property type="entry name" value="RT_LTR"/>
    <property type="match status" value="1"/>
</dbReference>
<dbReference type="Pfam" id="PF00078">
    <property type="entry name" value="RVT_1"/>
    <property type="match status" value="1"/>
</dbReference>
<dbReference type="OrthoDB" id="2919534at2759"/>
<reference evidence="4" key="1">
    <citation type="journal article" date="2019" name="Plant Biotechnol. J.">
        <title>Genome sequencing of the Australian wild diploid species Gossypium australe highlights disease resistance and delayed gland morphogenesis.</title>
        <authorList>
            <person name="Cai Y."/>
            <person name="Cai X."/>
            <person name="Wang Q."/>
            <person name="Wang P."/>
            <person name="Zhang Y."/>
            <person name="Cai C."/>
            <person name="Xu Y."/>
            <person name="Wang K."/>
            <person name="Zhou Z."/>
            <person name="Wang C."/>
            <person name="Geng S."/>
            <person name="Li B."/>
            <person name="Dong Q."/>
            <person name="Hou Y."/>
            <person name="Wang H."/>
            <person name="Ai P."/>
            <person name="Liu Z."/>
            <person name="Yi F."/>
            <person name="Sun M."/>
            <person name="An G."/>
            <person name="Cheng J."/>
            <person name="Zhang Y."/>
            <person name="Shi Q."/>
            <person name="Xie Y."/>
            <person name="Shi X."/>
            <person name="Chang Y."/>
            <person name="Huang F."/>
            <person name="Chen Y."/>
            <person name="Hong S."/>
            <person name="Mi L."/>
            <person name="Sun Q."/>
            <person name="Zhang L."/>
            <person name="Zhou B."/>
            <person name="Peng R."/>
            <person name="Zhang X."/>
            <person name="Liu F."/>
        </authorList>
    </citation>
    <scope>NUCLEOTIDE SEQUENCE [LARGE SCALE GENOMIC DNA]</scope>
    <source>
        <strain evidence="4">cv. PA1801</strain>
    </source>
</reference>
<name>A0A5B6UMC9_9ROSI</name>
<dbReference type="Gene3D" id="3.30.70.270">
    <property type="match status" value="1"/>
</dbReference>
<accession>A0A5B6UMC9</accession>
<dbReference type="PANTHER" id="PTHR32108">
    <property type="entry name" value="DNA-DIRECTED RNA POLYMERASE SUBUNIT ALPHA"/>
    <property type="match status" value="1"/>
</dbReference>
<dbReference type="InterPro" id="IPR043502">
    <property type="entry name" value="DNA/RNA_pol_sf"/>
</dbReference>
<evidence type="ECO:0000259" key="1">
    <source>
        <dbReference type="Pfam" id="PF00078"/>
    </source>
</evidence>
<dbReference type="InterPro" id="IPR000477">
    <property type="entry name" value="RT_dom"/>
</dbReference>
<dbReference type="InterPro" id="IPR043128">
    <property type="entry name" value="Rev_trsase/Diguanyl_cyclase"/>
</dbReference>
<feature type="domain" description="Retrotransposon gag" evidence="2">
    <location>
        <begin position="70"/>
        <end position="156"/>
    </location>
</feature>
<dbReference type="PANTHER" id="PTHR32108:SF5">
    <property type="entry name" value="DYNACTIN SUBUNIT 1-LIKE"/>
    <property type="match status" value="1"/>
</dbReference>
<dbReference type="AlphaFoldDB" id="A0A5B6UMC9"/>
<feature type="domain" description="Reverse transcriptase" evidence="1">
    <location>
        <begin position="1018"/>
        <end position="1087"/>
    </location>
</feature>
<protein>
    <submittedName>
        <fullName evidence="3">Uncharacterized protein</fullName>
    </submittedName>
</protein>
<organism evidence="3 4">
    <name type="scientific">Gossypium australe</name>
    <dbReference type="NCBI Taxonomy" id="47621"/>
    <lineage>
        <taxon>Eukaryota</taxon>
        <taxon>Viridiplantae</taxon>
        <taxon>Streptophyta</taxon>
        <taxon>Embryophyta</taxon>
        <taxon>Tracheophyta</taxon>
        <taxon>Spermatophyta</taxon>
        <taxon>Magnoliopsida</taxon>
        <taxon>eudicotyledons</taxon>
        <taxon>Gunneridae</taxon>
        <taxon>Pentapetalae</taxon>
        <taxon>rosids</taxon>
        <taxon>malvids</taxon>
        <taxon>Malvales</taxon>
        <taxon>Malvaceae</taxon>
        <taxon>Malvoideae</taxon>
        <taxon>Gossypium</taxon>
    </lineage>
</organism>